<dbReference type="STRING" id="551991.SAMN05192529_1255"/>
<keyword evidence="1" id="KW-0675">Receptor</keyword>
<gene>
    <name evidence="1" type="ORF">SAMN05192529_1255</name>
</gene>
<sequence length="783" mass="87755">MHKKRPSIPNICRTLWAVIVILLLAPAKSVKAQVSIQRSFYVEDSIDHTPLGFALIKFTKIGNPVPKTMELRANSAGIIELTGILAKDSIAFTIELPGYQSYRGRCLAKDLYLRHIPLQSDTHELHGVTVHADSRRIRFKPAEMRINWNKFTKSPSEPLASVIKRVPTIINKSPDKNTLSLQTGGGKKIAIFLDGRKLSDQEVQSLPAMMIAKASLVTFPSVLDAADNTAILYLSSNMFAYNYSFDEINLNYDIGRTGPSFTFRHTQKKGLWSNNVFINGYHYKMPESYTNINIDGQDFQRDTSKSSVNTLLIMASLTKKSVKNNLFTIGVLSNLFKGGSDSRHLQNDNTSSVSSFSSHGNNTLINATLYAAWRNKAASGNTWQLHASSTFQPNSKSDYQQKTPTSIYSSTNTQEQLYALSGRYLLKKTKLGDLDWSSSFSLGAKASFDKTANLFNQNTNPATSIQSSQQYATYGGVSSAITGEKLKIEGSLLGNYAWQKGYSFTHFSNGYIYPKLVFSYAPDDKQSISLSLTATTLRPSFKMAVTDSSYSNNWMISKGNQGLRTEHNYHLDLLYNLSLRHFTFEAEGEQIYYNNGIVQVWDLQKTPVIQLTSSYQNLNYIDRSLSVTTSYDLGDALYLTWSGQLHHLSFKQKELPADFQNGYYLSSQLNINYYSKHAGNYALIGSWDGNPLTYLKQSKTHPELNFNYDYDLTRTLNISAGLYDILGTGGWRKVVIYNRYNQLTDANKRTFSLGLTWKFGQLFGNTQAGSVNSAAVPNDTKKL</sequence>
<protein>
    <submittedName>
        <fullName evidence="1">Outer membrane receptor proteins, mostly Fe transport</fullName>
    </submittedName>
</protein>
<name>A0A1H4BW90_9BACT</name>
<dbReference type="RefSeq" id="WP_139188179.1">
    <property type="nucleotide sequence ID" value="NZ_FNQY01000025.1"/>
</dbReference>
<proteinExistence type="predicted"/>
<dbReference type="SUPFAM" id="SSF56935">
    <property type="entry name" value="Porins"/>
    <property type="match status" value="1"/>
</dbReference>
<accession>A0A1H4BW90</accession>
<dbReference type="AlphaFoldDB" id="A0A1H4BW90"/>
<dbReference type="OrthoDB" id="905020at2"/>
<evidence type="ECO:0000313" key="2">
    <source>
        <dbReference type="Proteomes" id="UP000199041"/>
    </source>
</evidence>
<reference evidence="1 2" key="1">
    <citation type="submission" date="2016-10" db="EMBL/GenBank/DDBJ databases">
        <authorList>
            <person name="de Groot N.N."/>
        </authorList>
    </citation>
    <scope>NUCLEOTIDE SEQUENCE [LARGE SCALE GENOMIC DNA]</scope>
    <source>
        <strain evidence="1 2">Vu-144</strain>
    </source>
</reference>
<dbReference type="Proteomes" id="UP000199041">
    <property type="component" value="Unassembled WGS sequence"/>
</dbReference>
<organism evidence="1 2">
    <name type="scientific">Arachidicoccus rhizosphaerae</name>
    <dbReference type="NCBI Taxonomy" id="551991"/>
    <lineage>
        <taxon>Bacteria</taxon>
        <taxon>Pseudomonadati</taxon>
        <taxon>Bacteroidota</taxon>
        <taxon>Chitinophagia</taxon>
        <taxon>Chitinophagales</taxon>
        <taxon>Chitinophagaceae</taxon>
        <taxon>Arachidicoccus</taxon>
    </lineage>
</organism>
<keyword evidence="2" id="KW-1185">Reference proteome</keyword>
<evidence type="ECO:0000313" key="1">
    <source>
        <dbReference type="EMBL" id="SEA52398.1"/>
    </source>
</evidence>
<dbReference type="EMBL" id="FNQY01000025">
    <property type="protein sequence ID" value="SEA52398.1"/>
    <property type="molecule type" value="Genomic_DNA"/>
</dbReference>